<feature type="region of interest" description="Disordered" evidence="1">
    <location>
        <begin position="458"/>
        <end position="481"/>
    </location>
</feature>
<evidence type="ECO:0000313" key="2">
    <source>
        <dbReference type="EMBL" id="OBZ72539.1"/>
    </source>
</evidence>
<dbReference type="AlphaFoldDB" id="A0A1C7M803"/>
<protein>
    <submittedName>
        <fullName evidence="2">Uncharacterized protein</fullName>
    </submittedName>
</protein>
<name>A0A1C7M803_GRIFR</name>
<accession>A0A1C7M803</accession>
<reference evidence="2 3" key="1">
    <citation type="submission" date="2016-03" db="EMBL/GenBank/DDBJ databases">
        <title>Whole genome sequencing of Grifola frondosa 9006-11.</title>
        <authorList>
            <person name="Min B."/>
            <person name="Park H."/>
            <person name="Kim J.-G."/>
            <person name="Cho H."/>
            <person name="Oh Y.-L."/>
            <person name="Kong W.-S."/>
            <person name="Choi I.-G."/>
        </authorList>
    </citation>
    <scope>NUCLEOTIDE SEQUENCE [LARGE SCALE GENOMIC DNA]</scope>
    <source>
        <strain evidence="2 3">9006-11</strain>
    </source>
</reference>
<feature type="compositionally biased region" description="Basic and acidic residues" evidence="1">
    <location>
        <begin position="461"/>
        <end position="476"/>
    </location>
</feature>
<comment type="caution">
    <text evidence="2">The sequence shown here is derived from an EMBL/GenBank/DDBJ whole genome shotgun (WGS) entry which is preliminary data.</text>
</comment>
<evidence type="ECO:0000313" key="3">
    <source>
        <dbReference type="Proteomes" id="UP000092993"/>
    </source>
</evidence>
<dbReference type="Proteomes" id="UP000092993">
    <property type="component" value="Unassembled WGS sequence"/>
</dbReference>
<organism evidence="2 3">
    <name type="scientific">Grifola frondosa</name>
    <name type="common">Maitake</name>
    <name type="synonym">Polyporus frondosus</name>
    <dbReference type="NCBI Taxonomy" id="5627"/>
    <lineage>
        <taxon>Eukaryota</taxon>
        <taxon>Fungi</taxon>
        <taxon>Dikarya</taxon>
        <taxon>Basidiomycota</taxon>
        <taxon>Agaricomycotina</taxon>
        <taxon>Agaricomycetes</taxon>
        <taxon>Polyporales</taxon>
        <taxon>Grifolaceae</taxon>
        <taxon>Grifola</taxon>
    </lineage>
</organism>
<proteinExistence type="predicted"/>
<gene>
    <name evidence="2" type="ORF">A0H81_07978</name>
</gene>
<sequence length="603" mass="66716">MEFTYVPDFIIKQRRKRLRNAIDPCLGFYPESPSPHSTTTPVQDVSESAVKEMSTASHELLQQHIVPVWTPITSDVCNLTPVLVPPEAHPTDVKEQETSIMVEGFLQMSAVAATKRYKRLKRKGKDRRIDNKIHGSDDEVDNSPDAGTSFSRKRRRITTIYTSSDSAEYSEPPARKSSRQRFRKKRQSLATRLLTAAVLSHVDLAEPELCRDKAHTATRRPLEFASVHRLSSNSPPISGRQNIVDPKKVAPFSKAISQFDSSPTAIRRESYSITGWRPIPVTPHRSLRRGTGEIHHKGRVVVPLTFVPLEEHEASLQTRRNTVPIALPPRPDTAIPDDDILTRSSVHLSSYFSPDTAVSRSDGCYASRTEPSLSIIGPPKELHDSTVYESHYLADPVPSSISPPSLNQYADRVQSNARDLPPGNNELSHPTSIDSIEHHLPQASVGAAPSLAMVQPQHVCETSDHASTVDRSDALGRSDSGTTKRLKPLVSFLDDFCEIARAATEMEAAAAKKSKRTKPLVSPTNLLPHVSSTSSWDHVSSPARVAKPSKSRTIVRARRTLDLKPSPSVQRLRARISNAEILGLLRRSLLRVTATSAFQLFLA</sequence>
<dbReference type="OrthoDB" id="2804645at2759"/>
<evidence type="ECO:0000256" key="1">
    <source>
        <dbReference type="SAM" id="MobiDB-lite"/>
    </source>
</evidence>
<dbReference type="EMBL" id="LUGG01000009">
    <property type="protein sequence ID" value="OBZ72539.1"/>
    <property type="molecule type" value="Genomic_DNA"/>
</dbReference>
<feature type="compositionally biased region" description="Basic and acidic residues" evidence="1">
    <location>
        <begin position="127"/>
        <end position="137"/>
    </location>
</feature>
<feature type="region of interest" description="Disordered" evidence="1">
    <location>
        <begin position="119"/>
        <end position="184"/>
    </location>
</feature>
<keyword evidence="3" id="KW-1185">Reference proteome</keyword>